<dbReference type="InterPro" id="IPR041657">
    <property type="entry name" value="HTH_17"/>
</dbReference>
<evidence type="ECO:0000313" key="3">
    <source>
        <dbReference type="Proteomes" id="UP000831390"/>
    </source>
</evidence>
<dbReference type="Proteomes" id="UP000831390">
    <property type="component" value="Chromosome"/>
</dbReference>
<name>A0ABY4B6C4_9BACT</name>
<keyword evidence="3" id="KW-1185">Reference proteome</keyword>
<proteinExistence type="predicted"/>
<accession>A0ABY4B6C4</accession>
<dbReference type="Pfam" id="PF12728">
    <property type="entry name" value="HTH_17"/>
    <property type="match status" value="1"/>
</dbReference>
<evidence type="ECO:0000259" key="1">
    <source>
        <dbReference type="Pfam" id="PF12728"/>
    </source>
</evidence>
<dbReference type="RefSeq" id="WP_243513007.1">
    <property type="nucleotide sequence ID" value="NZ_CP094534.1"/>
</dbReference>
<organism evidence="2 3">
    <name type="scientific">Hymenobacter monticola</name>
    <dbReference type="NCBI Taxonomy" id="1705399"/>
    <lineage>
        <taxon>Bacteria</taxon>
        <taxon>Pseudomonadati</taxon>
        <taxon>Bacteroidota</taxon>
        <taxon>Cytophagia</taxon>
        <taxon>Cytophagales</taxon>
        <taxon>Hymenobacteraceae</taxon>
        <taxon>Hymenobacter</taxon>
    </lineage>
</organism>
<reference evidence="2 3" key="1">
    <citation type="submission" date="2022-03" db="EMBL/GenBank/DDBJ databases">
        <title>Hymenobactersp. isolated from the air.</title>
        <authorList>
            <person name="Won M."/>
            <person name="Kwon S.-W."/>
        </authorList>
    </citation>
    <scope>NUCLEOTIDE SEQUENCE [LARGE SCALE GENOMIC DNA]</scope>
    <source>
        <strain evidence="2 3">KACC 22596</strain>
    </source>
</reference>
<protein>
    <submittedName>
        <fullName evidence="2">Helix-turn-helix domain-containing protein</fullName>
    </submittedName>
</protein>
<feature type="domain" description="Helix-turn-helix" evidence="1">
    <location>
        <begin position="40"/>
        <end position="89"/>
    </location>
</feature>
<sequence length="112" mass="12875">MQVALLVPEQEWQQLLADVQRLKEFEAAAPKTRPAPPDRLLNVRQAADYLNITPAGLRRARRAGRLAGLKLNEKEWGFYESELIRYLNRYNRRQLPPMPAVPQSRPLMAKAA</sequence>
<dbReference type="EMBL" id="CP094534">
    <property type="protein sequence ID" value="UOE33313.1"/>
    <property type="molecule type" value="Genomic_DNA"/>
</dbReference>
<gene>
    <name evidence="2" type="ORF">MTP16_19575</name>
</gene>
<evidence type="ECO:0000313" key="2">
    <source>
        <dbReference type="EMBL" id="UOE33313.1"/>
    </source>
</evidence>